<dbReference type="AlphaFoldDB" id="A0A317VP40"/>
<gene>
    <name evidence="2" type="ORF">BO94DRAFT_538502</name>
</gene>
<keyword evidence="1" id="KW-0732">Signal</keyword>
<organism evidence="2 3">
    <name type="scientific">Aspergillus sclerotioniger CBS 115572</name>
    <dbReference type="NCBI Taxonomy" id="1450535"/>
    <lineage>
        <taxon>Eukaryota</taxon>
        <taxon>Fungi</taxon>
        <taxon>Dikarya</taxon>
        <taxon>Ascomycota</taxon>
        <taxon>Pezizomycotina</taxon>
        <taxon>Eurotiomycetes</taxon>
        <taxon>Eurotiomycetidae</taxon>
        <taxon>Eurotiales</taxon>
        <taxon>Aspergillaceae</taxon>
        <taxon>Aspergillus</taxon>
        <taxon>Aspergillus subgen. Circumdati</taxon>
    </lineage>
</organism>
<evidence type="ECO:0000313" key="2">
    <source>
        <dbReference type="EMBL" id="PWY76123.1"/>
    </source>
</evidence>
<comment type="caution">
    <text evidence="2">The sequence shown here is derived from an EMBL/GenBank/DDBJ whole genome shotgun (WGS) entry which is preliminary data.</text>
</comment>
<dbReference type="GeneID" id="37114646"/>
<keyword evidence="3" id="KW-1185">Reference proteome</keyword>
<evidence type="ECO:0000313" key="3">
    <source>
        <dbReference type="Proteomes" id="UP000246702"/>
    </source>
</evidence>
<accession>A0A317VP40</accession>
<dbReference type="OrthoDB" id="3660930at2759"/>
<dbReference type="STRING" id="1450535.A0A317VP40"/>
<feature type="signal peptide" evidence="1">
    <location>
        <begin position="1"/>
        <end position="18"/>
    </location>
</feature>
<dbReference type="RefSeq" id="XP_025464120.1">
    <property type="nucleotide sequence ID" value="XM_025612503.1"/>
</dbReference>
<dbReference type="Proteomes" id="UP000246702">
    <property type="component" value="Unassembled WGS sequence"/>
</dbReference>
<dbReference type="EMBL" id="MSFK01000028">
    <property type="protein sequence ID" value="PWY76123.1"/>
    <property type="molecule type" value="Genomic_DNA"/>
</dbReference>
<reference evidence="2 3" key="1">
    <citation type="submission" date="2016-12" db="EMBL/GenBank/DDBJ databases">
        <title>The genomes of Aspergillus section Nigri reveals drivers in fungal speciation.</title>
        <authorList>
            <consortium name="DOE Joint Genome Institute"/>
            <person name="Vesth T.C."/>
            <person name="Nybo J."/>
            <person name="Theobald S."/>
            <person name="Brandl J."/>
            <person name="Frisvad J.C."/>
            <person name="Nielsen K.F."/>
            <person name="Lyhne E.K."/>
            <person name="Kogle M.E."/>
            <person name="Kuo A."/>
            <person name="Riley R."/>
            <person name="Clum A."/>
            <person name="Nolan M."/>
            <person name="Lipzen A."/>
            <person name="Salamov A."/>
            <person name="Henrissat B."/>
            <person name="Wiebenga A."/>
            <person name="De Vries R.P."/>
            <person name="Grigoriev I.V."/>
            <person name="Mortensen U.H."/>
            <person name="Andersen M.R."/>
            <person name="Baker S.E."/>
        </authorList>
    </citation>
    <scope>NUCLEOTIDE SEQUENCE [LARGE SCALE GENOMIC DNA]</scope>
    <source>
        <strain evidence="2 3">CBS 115572</strain>
    </source>
</reference>
<proteinExistence type="predicted"/>
<protein>
    <submittedName>
        <fullName evidence="2">Uncharacterized protein</fullName>
    </submittedName>
</protein>
<evidence type="ECO:0000256" key="1">
    <source>
        <dbReference type="SAM" id="SignalP"/>
    </source>
</evidence>
<feature type="chain" id="PRO_5016264858" evidence="1">
    <location>
        <begin position="19"/>
        <end position="84"/>
    </location>
</feature>
<sequence>MKVLPYLLVGAYATTALAIVYPNAEAEAQAEAECGSLGLMRVDPADLPEGVTLADVRKCREHPLGYLSTPGAFDYRRYLPRWMF</sequence>
<name>A0A317VP40_9EURO</name>